<reference evidence="4" key="1">
    <citation type="submission" date="2021-11" db="EMBL/GenBank/DDBJ databases">
        <title>Description of novel Flavobacterium species.</title>
        <authorList>
            <person name="Saticioglu I.B."/>
            <person name="Ay H."/>
            <person name="Altun S."/>
            <person name="Duman M."/>
        </authorList>
    </citation>
    <scope>NUCLEOTIDE SEQUENCE</scope>
    <source>
        <strain evidence="4">F-126</strain>
    </source>
</reference>
<keyword evidence="5" id="KW-1185">Reference proteome</keyword>
<dbReference type="Pfam" id="PF13205">
    <property type="entry name" value="Big_5"/>
    <property type="match status" value="1"/>
</dbReference>
<evidence type="ECO:0000313" key="4">
    <source>
        <dbReference type="EMBL" id="MCC9017458.1"/>
    </source>
</evidence>
<dbReference type="PROSITE" id="PS51257">
    <property type="entry name" value="PROKAR_LIPOPROTEIN"/>
    <property type="match status" value="1"/>
</dbReference>
<sequence length="564" mass="64853">MLKNNFRYIAFLLIFFMLSCAKRGSITGGLKDTLAPVLKYSSPKNFSTNFKGNEIILGFDEYVKLKNLNKQLIISPPMKHEPLILPTTASKVITIKIKDTLQPNTTYSFNFGQSIADNNEGNSINQFKYVFSTGSSIDSLSISGQIKDAYEKNVDNFVSVMLYEVNDTYKDSLIYKQSPRYITNTLDSLRTFKLENLKAGKYLLMALKDKGNNNRYNPKDDKIGFIKHYITVPNDTVFELELFKEVLPFKAVKPVQASGNRLYLPYEGKQNFKLSKPKVVLKHGNETMETIVTAFPKKDSLQIWYKPLKAKADSLAVEVSKEKYNKRFSVKIKDQKKDTLNITAVQNGTINFRDRFTLESATPLVKFDKSKIRLVNKDSTAVDFTTEYDEFEQKLYVDFKKEPVEKYSITFFPGALTDFYEKSNDTLAIKLSTKEPADYGNLVLNLKNVKRFPIIVEATNAKGDVVYASDYSEGKTKMEFNLLVPDKFTIRIIYDDNKNRIYDSGDFLNKKYAEEVFYYQTAVDVRTNWDVDQAIDLSVPFNPEVEKKQAEKKKKDEEKKRKAF</sequence>
<evidence type="ECO:0000259" key="3">
    <source>
        <dbReference type="Pfam" id="PF13205"/>
    </source>
</evidence>
<comment type="caution">
    <text evidence="4">The sequence shown here is derived from an EMBL/GenBank/DDBJ whole genome shotgun (WGS) entry which is preliminary data.</text>
</comment>
<dbReference type="Proteomes" id="UP001430700">
    <property type="component" value="Unassembled WGS sequence"/>
</dbReference>
<feature type="domain" description="SbsA Ig-like" evidence="3">
    <location>
        <begin position="32"/>
        <end position="133"/>
    </location>
</feature>
<gene>
    <name evidence="4" type="ORF">LNQ34_06725</name>
</gene>
<dbReference type="RefSeq" id="WP_230000581.1">
    <property type="nucleotide sequence ID" value="NZ_JAJJMN010000001.1"/>
</dbReference>
<name>A0ABS8LY49_9FLAO</name>
<dbReference type="InterPro" id="IPR032812">
    <property type="entry name" value="SbsA_Ig"/>
</dbReference>
<evidence type="ECO:0000256" key="2">
    <source>
        <dbReference type="SAM" id="MobiDB-lite"/>
    </source>
</evidence>
<organism evidence="4 5">
    <name type="scientific">Flavobacterium lipolyticum</name>
    <dbReference type="NCBI Taxonomy" id="2893754"/>
    <lineage>
        <taxon>Bacteria</taxon>
        <taxon>Pseudomonadati</taxon>
        <taxon>Bacteroidota</taxon>
        <taxon>Flavobacteriia</taxon>
        <taxon>Flavobacteriales</taxon>
        <taxon>Flavobacteriaceae</taxon>
        <taxon>Flavobacterium</taxon>
    </lineage>
</organism>
<protein>
    <submittedName>
        <fullName evidence="4">Ig-like domain-containing protein</fullName>
    </submittedName>
</protein>
<feature type="region of interest" description="Disordered" evidence="2">
    <location>
        <begin position="545"/>
        <end position="564"/>
    </location>
</feature>
<evidence type="ECO:0000256" key="1">
    <source>
        <dbReference type="ARBA" id="ARBA00022729"/>
    </source>
</evidence>
<evidence type="ECO:0000313" key="5">
    <source>
        <dbReference type="Proteomes" id="UP001430700"/>
    </source>
</evidence>
<accession>A0ABS8LY49</accession>
<dbReference type="EMBL" id="JAJJMN010000001">
    <property type="protein sequence ID" value="MCC9017458.1"/>
    <property type="molecule type" value="Genomic_DNA"/>
</dbReference>
<keyword evidence="1" id="KW-0732">Signal</keyword>
<proteinExistence type="predicted"/>